<dbReference type="SUPFAM" id="SSF52499">
    <property type="entry name" value="Isochorismatase-like hydrolases"/>
    <property type="match status" value="1"/>
</dbReference>
<evidence type="ECO:0000313" key="5">
    <source>
        <dbReference type="Proteomes" id="UP000198312"/>
    </source>
</evidence>
<dbReference type="PANTHER" id="PTHR43540:SF14">
    <property type="entry name" value="ISOCHORISMATASE"/>
    <property type="match status" value="1"/>
</dbReference>
<dbReference type="EMBL" id="CP022315">
    <property type="protein sequence ID" value="ASK64039.1"/>
    <property type="molecule type" value="Genomic_DNA"/>
</dbReference>
<sequence>MKQALLVIDAQQELIEGNEQEKSVFRKEKLVENINLVIKKAQESDSLIVFVRDKDVAGGEGKGFQIHQDIKVPADSPVIDKKATNSFYGTPLMTLLKEKKIDHLVIMGCATQYCIDTAVRTATANYFDVTLVGDGHSTADSENLSAEQIINHTNETLHGYDNVVHFSIVRKAEEDLFQPIHDNYR</sequence>
<proteinExistence type="inferred from homology"/>
<dbReference type="Gene3D" id="3.40.50.850">
    <property type="entry name" value="Isochorismatase-like"/>
    <property type="match status" value="1"/>
</dbReference>
<dbReference type="InterPro" id="IPR000868">
    <property type="entry name" value="Isochorismatase-like_dom"/>
</dbReference>
<dbReference type="GO" id="GO:0016787">
    <property type="term" value="F:hydrolase activity"/>
    <property type="evidence" value="ECO:0007669"/>
    <property type="project" value="UniProtKB-KW"/>
</dbReference>
<dbReference type="OrthoDB" id="9785724at2"/>
<dbReference type="AlphaFoldDB" id="A0A220U7C2"/>
<evidence type="ECO:0000313" key="4">
    <source>
        <dbReference type="EMBL" id="ASK64039.1"/>
    </source>
</evidence>
<evidence type="ECO:0000259" key="3">
    <source>
        <dbReference type="Pfam" id="PF00857"/>
    </source>
</evidence>
<dbReference type="Proteomes" id="UP000198312">
    <property type="component" value="Chromosome"/>
</dbReference>
<gene>
    <name evidence="4" type="ORF">CFK37_18700</name>
</gene>
<name>A0A220U7C2_9BACI</name>
<protein>
    <submittedName>
        <fullName evidence="4">Cysteine hydrolase</fullName>
    </submittedName>
</protein>
<feature type="domain" description="Isochorismatase-like" evidence="3">
    <location>
        <begin position="4"/>
        <end position="143"/>
    </location>
</feature>
<keyword evidence="5" id="KW-1185">Reference proteome</keyword>
<dbReference type="PANTHER" id="PTHR43540">
    <property type="entry name" value="PEROXYUREIDOACRYLATE/UREIDOACRYLATE AMIDOHYDROLASE-RELATED"/>
    <property type="match status" value="1"/>
</dbReference>
<dbReference type="InterPro" id="IPR050272">
    <property type="entry name" value="Isochorismatase-like_hydrls"/>
</dbReference>
<evidence type="ECO:0000256" key="2">
    <source>
        <dbReference type="ARBA" id="ARBA00022801"/>
    </source>
</evidence>
<dbReference type="CDD" id="cd01014">
    <property type="entry name" value="nicotinamidase_related"/>
    <property type="match status" value="1"/>
</dbReference>
<accession>A0A220U7C2</accession>
<dbReference type="Pfam" id="PF00857">
    <property type="entry name" value="Isochorismatase"/>
    <property type="match status" value="1"/>
</dbReference>
<dbReference type="KEGG" id="vil:CFK37_18700"/>
<evidence type="ECO:0000256" key="1">
    <source>
        <dbReference type="ARBA" id="ARBA00006336"/>
    </source>
</evidence>
<comment type="similarity">
    <text evidence="1">Belongs to the isochorismatase family.</text>
</comment>
<dbReference type="RefSeq" id="WP_089063297.1">
    <property type="nucleotide sequence ID" value="NZ_CP022315.1"/>
</dbReference>
<dbReference type="InterPro" id="IPR036380">
    <property type="entry name" value="Isochorismatase-like_sf"/>
</dbReference>
<keyword evidence="2 4" id="KW-0378">Hydrolase</keyword>
<organism evidence="4 5">
    <name type="scientific">Virgibacillus phasianinus</name>
    <dbReference type="NCBI Taxonomy" id="2017483"/>
    <lineage>
        <taxon>Bacteria</taxon>
        <taxon>Bacillati</taxon>
        <taxon>Bacillota</taxon>
        <taxon>Bacilli</taxon>
        <taxon>Bacillales</taxon>
        <taxon>Bacillaceae</taxon>
        <taxon>Virgibacillus</taxon>
    </lineage>
</organism>
<reference evidence="4 5" key="1">
    <citation type="submission" date="2017-07" db="EMBL/GenBank/DDBJ databases">
        <title>Virgibacillus sp. LM2416.</title>
        <authorList>
            <person name="Tak E.J."/>
            <person name="Bae J.-W."/>
        </authorList>
    </citation>
    <scope>NUCLEOTIDE SEQUENCE [LARGE SCALE GENOMIC DNA]</scope>
    <source>
        <strain evidence="4 5">LM2416</strain>
    </source>
</reference>